<dbReference type="InterPro" id="IPR003439">
    <property type="entry name" value="ABC_transporter-like_ATP-bd"/>
</dbReference>
<dbReference type="GO" id="GO:0016887">
    <property type="term" value="F:ATP hydrolysis activity"/>
    <property type="evidence" value="ECO:0007669"/>
    <property type="project" value="InterPro"/>
</dbReference>
<keyword evidence="3 8" id="KW-0812">Transmembrane</keyword>
<evidence type="ECO:0000256" key="1">
    <source>
        <dbReference type="ARBA" id="ARBA00004651"/>
    </source>
</evidence>
<keyword evidence="4" id="KW-0547">Nucleotide-binding</keyword>
<dbReference type="InterPro" id="IPR011527">
    <property type="entry name" value="ABC1_TM_dom"/>
</dbReference>
<dbReference type="InterPro" id="IPR036640">
    <property type="entry name" value="ABC1_TM_sf"/>
</dbReference>
<keyword evidence="6 8" id="KW-1133">Transmembrane helix</keyword>
<dbReference type="SUPFAM" id="SSF52540">
    <property type="entry name" value="P-loop containing nucleoside triphosphate hydrolases"/>
    <property type="match status" value="1"/>
</dbReference>
<dbReference type="PANTHER" id="PTHR43394:SF1">
    <property type="entry name" value="ATP-BINDING CASSETTE SUB-FAMILY B MEMBER 10, MITOCHONDRIAL"/>
    <property type="match status" value="1"/>
</dbReference>
<name>A0A0G3WC94_9CLOT</name>
<dbReference type="Gene3D" id="3.40.50.300">
    <property type="entry name" value="P-loop containing nucleotide triphosphate hydrolases"/>
    <property type="match status" value="1"/>
</dbReference>
<evidence type="ECO:0000313" key="11">
    <source>
        <dbReference type="EMBL" id="AKL96316.1"/>
    </source>
</evidence>
<comment type="subcellular location">
    <subcellularLocation>
        <location evidence="1">Cell membrane</location>
        <topology evidence="1">Multi-pass membrane protein</topology>
    </subcellularLocation>
</comment>
<dbReference type="Gene3D" id="1.20.1560.10">
    <property type="entry name" value="ABC transporter type 1, transmembrane domain"/>
    <property type="match status" value="1"/>
</dbReference>
<evidence type="ECO:0000259" key="9">
    <source>
        <dbReference type="PROSITE" id="PS50893"/>
    </source>
</evidence>
<feature type="transmembrane region" description="Helical" evidence="8">
    <location>
        <begin position="178"/>
        <end position="196"/>
    </location>
</feature>
<dbReference type="KEGG" id="cace:CACET_c28710"/>
<dbReference type="STRING" id="84022.CACET_c28710"/>
<evidence type="ECO:0000256" key="4">
    <source>
        <dbReference type="ARBA" id="ARBA00022741"/>
    </source>
</evidence>
<dbReference type="InterPro" id="IPR003593">
    <property type="entry name" value="AAA+_ATPase"/>
</dbReference>
<dbReference type="InterPro" id="IPR027417">
    <property type="entry name" value="P-loop_NTPase"/>
</dbReference>
<dbReference type="InterPro" id="IPR039421">
    <property type="entry name" value="Type_1_exporter"/>
</dbReference>
<proteinExistence type="predicted"/>
<gene>
    <name evidence="11" type="ORF">CACET_c28710</name>
</gene>
<accession>A0A0G3WC94</accession>
<feature type="domain" description="ABC transporter" evidence="9">
    <location>
        <begin position="355"/>
        <end position="590"/>
    </location>
</feature>
<dbReference type="FunFam" id="3.40.50.300:FF:000287">
    <property type="entry name" value="Multidrug ABC transporter ATP-binding protein"/>
    <property type="match status" value="1"/>
</dbReference>
<dbReference type="GO" id="GO:0005524">
    <property type="term" value="F:ATP binding"/>
    <property type="evidence" value="ECO:0007669"/>
    <property type="project" value="UniProtKB-KW"/>
</dbReference>
<protein>
    <submittedName>
        <fullName evidence="11">ABC-type multidrug transport system, ATpase and permease component</fullName>
    </submittedName>
</protein>
<evidence type="ECO:0000256" key="5">
    <source>
        <dbReference type="ARBA" id="ARBA00022840"/>
    </source>
</evidence>
<evidence type="ECO:0000259" key="10">
    <source>
        <dbReference type="PROSITE" id="PS50929"/>
    </source>
</evidence>
<feature type="transmembrane region" description="Helical" evidence="8">
    <location>
        <begin position="293"/>
        <end position="310"/>
    </location>
</feature>
<dbReference type="Proteomes" id="UP000035704">
    <property type="component" value="Chromosome"/>
</dbReference>
<feature type="domain" description="ABC transmembrane type-1" evidence="10">
    <location>
        <begin position="40"/>
        <end position="319"/>
    </location>
</feature>
<dbReference type="Pfam" id="PF00664">
    <property type="entry name" value="ABC_membrane"/>
    <property type="match status" value="1"/>
</dbReference>
<keyword evidence="5" id="KW-0067">ATP-binding</keyword>
<feature type="transmembrane region" description="Helical" evidence="8">
    <location>
        <begin position="78"/>
        <end position="95"/>
    </location>
</feature>
<keyword evidence="12" id="KW-1185">Reference proteome</keyword>
<evidence type="ECO:0000256" key="8">
    <source>
        <dbReference type="SAM" id="Phobius"/>
    </source>
</evidence>
<dbReference type="InterPro" id="IPR017871">
    <property type="entry name" value="ABC_transporter-like_CS"/>
</dbReference>
<dbReference type="PANTHER" id="PTHR43394">
    <property type="entry name" value="ATP-DEPENDENT PERMEASE MDL1, MITOCHONDRIAL"/>
    <property type="match status" value="1"/>
</dbReference>
<dbReference type="PATRIC" id="fig|84022.6.peg.2915"/>
<feature type="transmembrane region" description="Helical" evidence="8">
    <location>
        <begin position="46"/>
        <end position="66"/>
    </location>
</feature>
<feature type="transmembrane region" description="Helical" evidence="8">
    <location>
        <begin position="264"/>
        <end position="286"/>
    </location>
</feature>
<sequence>MSKGGRGMEEKENKVFKKLKLDGFDELLKYLAPYWRGMTFSIVSGILHHLLGILGPALGAYLVGIAVTGGTRSEIRPYLPVLGLLVLGRVLMYYSDMWFAHEVAFRILVDFRVKLYHAIERIAPAYLLKKRSGELAATLMADVEVLEWFFAHTAGAFLVAVAVPAIILGILFQIHWMLSLVLLPFIFLLFSIPFWFKKEADQQGSETRSRLAAVHGEAIDGIQGLREIISFNFKAGYRNRLRKFSDDLYESQLSYGKRMGVEGAYLNAVSSLGMVCILGVSAVLILQGQMDRQWFPVVIIMAANIFSPILEVASMGRNFSIILAAGQRVGSILEEKAIVEDIGKKEIDKTEEVKVAFHNVSFSYEKDLPEVLKKASFQVSPGETIALVGESGVGKTTSINLLQRFWDVNEGQITINGVDVRDLSMDALRSLITVVPQEIYLFNMSIRDNIRLSNPTATDKEVEEAAKAAYIHDFIMSLPEGYDTNAGERGLKMSGGQRQRLAIARAFLKNSPILILDEALSSLDTENERLVQQSLNNLRKGRTTLIVAHRLSTFKEADGLVVLQEGKIVEVGNHSSLVQKKGYYYQLVTGQLSSIAV</sequence>
<dbReference type="SUPFAM" id="SSF90123">
    <property type="entry name" value="ABC transporter transmembrane region"/>
    <property type="match status" value="1"/>
</dbReference>
<dbReference type="PROSITE" id="PS50893">
    <property type="entry name" value="ABC_TRANSPORTER_2"/>
    <property type="match status" value="1"/>
</dbReference>
<evidence type="ECO:0000256" key="2">
    <source>
        <dbReference type="ARBA" id="ARBA00022448"/>
    </source>
</evidence>
<dbReference type="PROSITE" id="PS50929">
    <property type="entry name" value="ABC_TM1F"/>
    <property type="match status" value="1"/>
</dbReference>
<dbReference type="GO" id="GO:0005886">
    <property type="term" value="C:plasma membrane"/>
    <property type="evidence" value="ECO:0007669"/>
    <property type="project" value="UniProtKB-SubCell"/>
</dbReference>
<dbReference type="GO" id="GO:0015421">
    <property type="term" value="F:ABC-type oligopeptide transporter activity"/>
    <property type="evidence" value="ECO:0007669"/>
    <property type="project" value="TreeGrafter"/>
</dbReference>
<dbReference type="PROSITE" id="PS00211">
    <property type="entry name" value="ABC_TRANSPORTER_1"/>
    <property type="match status" value="1"/>
</dbReference>
<reference evidence="11 12" key="1">
    <citation type="submission" date="2014-10" db="EMBL/GenBank/DDBJ databases">
        <title>Genome sequence of Clostridium aceticum DSM 1496.</title>
        <authorList>
            <person name="Poehlein A."/>
            <person name="Schiel-Bengelsdorf B."/>
            <person name="Gottschalk G."/>
            <person name="Duerre P."/>
            <person name="Daniel R."/>
        </authorList>
    </citation>
    <scope>NUCLEOTIDE SEQUENCE [LARGE SCALE GENOMIC DNA]</scope>
    <source>
        <strain evidence="11 12">DSM 1496</strain>
    </source>
</reference>
<keyword evidence="7 8" id="KW-0472">Membrane</keyword>
<feature type="transmembrane region" description="Helical" evidence="8">
    <location>
        <begin position="149"/>
        <end position="171"/>
    </location>
</feature>
<dbReference type="EMBL" id="CP009687">
    <property type="protein sequence ID" value="AKL96316.1"/>
    <property type="molecule type" value="Genomic_DNA"/>
</dbReference>
<evidence type="ECO:0000313" key="12">
    <source>
        <dbReference type="Proteomes" id="UP000035704"/>
    </source>
</evidence>
<evidence type="ECO:0000256" key="3">
    <source>
        <dbReference type="ARBA" id="ARBA00022692"/>
    </source>
</evidence>
<keyword evidence="2" id="KW-0813">Transport</keyword>
<organism evidence="11 12">
    <name type="scientific">Clostridium aceticum</name>
    <dbReference type="NCBI Taxonomy" id="84022"/>
    <lineage>
        <taxon>Bacteria</taxon>
        <taxon>Bacillati</taxon>
        <taxon>Bacillota</taxon>
        <taxon>Clostridia</taxon>
        <taxon>Eubacteriales</taxon>
        <taxon>Clostridiaceae</taxon>
        <taxon>Clostridium</taxon>
    </lineage>
</organism>
<dbReference type="Pfam" id="PF00005">
    <property type="entry name" value="ABC_tran"/>
    <property type="match status" value="1"/>
</dbReference>
<dbReference type="SMART" id="SM00382">
    <property type="entry name" value="AAA"/>
    <property type="match status" value="1"/>
</dbReference>
<dbReference type="AlphaFoldDB" id="A0A0G3WC94"/>
<evidence type="ECO:0000256" key="6">
    <source>
        <dbReference type="ARBA" id="ARBA00022989"/>
    </source>
</evidence>
<evidence type="ECO:0000256" key="7">
    <source>
        <dbReference type="ARBA" id="ARBA00023136"/>
    </source>
</evidence>